<keyword evidence="10" id="KW-0472">Membrane</keyword>
<dbReference type="FunFam" id="1.10.510.10:FF:000021">
    <property type="entry name" value="Serine/threonine protein kinase"/>
    <property type="match status" value="1"/>
</dbReference>
<dbReference type="Pfam" id="PF00069">
    <property type="entry name" value="Pkinase"/>
    <property type="match status" value="1"/>
</dbReference>
<gene>
    <name evidence="12" type="ordered locus">Desaci_0898</name>
</gene>
<evidence type="ECO:0000256" key="9">
    <source>
        <dbReference type="PROSITE-ProRule" id="PRU10141"/>
    </source>
</evidence>
<feature type="binding site" evidence="9">
    <location>
        <position position="43"/>
    </location>
    <ligand>
        <name>ATP</name>
        <dbReference type="ChEBI" id="CHEBI:30616"/>
    </ligand>
</feature>
<dbReference type="SUPFAM" id="SSF56112">
    <property type="entry name" value="Protein kinase-like (PK-like)"/>
    <property type="match status" value="1"/>
</dbReference>
<dbReference type="InterPro" id="IPR000719">
    <property type="entry name" value="Prot_kinase_dom"/>
</dbReference>
<reference evidence="12 13" key="1">
    <citation type="journal article" date="2012" name="J. Bacteriol.">
        <title>Complete genome sequences of Desulfosporosinus orientis DSM765T, Desulfosporosinus youngiae DSM17734T, Desulfosporosinus meridiei DSM13257T, and Desulfosporosinus acidiphilus DSM22704T.</title>
        <authorList>
            <person name="Pester M."/>
            <person name="Brambilla E."/>
            <person name="Alazard D."/>
            <person name="Rattei T."/>
            <person name="Weinmaier T."/>
            <person name="Han J."/>
            <person name="Lucas S."/>
            <person name="Lapidus A."/>
            <person name="Cheng J.F."/>
            <person name="Goodwin L."/>
            <person name="Pitluck S."/>
            <person name="Peters L."/>
            <person name="Ovchinnikova G."/>
            <person name="Teshima H."/>
            <person name="Detter J.C."/>
            <person name="Han C.S."/>
            <person name="Tapia R."/>
            <person name="Land M.L."/>
            <person name="Hauser L."/>
            <person name="Kyrpides N.C."/>
            <person name="Ivanova N.N."/>
            <person name="Pagani I."/>
            <person name="Huntmann M."/>
            <person name="Wei C.L."/>
            <person name="Davenport K.W."/>
            <person name="Daligault H."/>
            <person name="Chain P.S."/>
            <person name="Chen A."/>
            <person name="Mavromatis K."/>
            <person name="Markowitz V."/>
            <person name="Szeto E."/>
            <person name="Mikhailova N."/>
            <person name="Pati A."/>
            <person name="Wagner M."/>
            <person name="Woyke T."/>
            <person name="Ollivier B."/>
            <person name="Klenk H.P."/>
            <person name="Spring S."/>
            <person name="Loy A."/>
        </authorList>
    </citation>
    <scope>NUCLEOTIDE SEQUENCE [LARGE SCALE GENOMIC DNA]</scope>
    <source>
        <strain evidence="13">DSM 22704 / JCM 16185 / SJ4</strain>
    </source>
</reference>
<dbReference type="eggNOG" id="COG0515">
    <property type="taxonomic scope" value="Bacteria"/>
</dbReference>
<evidence type="ECO:0000256" key="1">
    <source>
        <dbReference type="ARBA" id="ARBA00012513"/>
    </source>
</evidence>
<evidence type="ECO:0000256" key="5">
    <source>
        <dbReference type="ARBA" id="ARBA00022777"/>
    </source>
</evidence>
<keyword evidence="5 12" id="KW-0418">Kinase</keyword>
<evidence type="ECO:0000256" key="3">
    <source>
        <dbReference type="ARBA" id="ARBA00022679"/>
    </source>
</evidence>
<evidence type="ECO:0000256" key="10">
    <source>
        <dbReference type="SAM" id="Phobius"/>
    </source>
</evidence>
<keyword evidence="10" id="KW-0812">Transmembrane</keyword>
<evidence type="ECO:0000259" key="11">
    <source>
        <dbReference type="PROSITE" id="PS50011"/>
    </source>
</evidence>
<dbReference type="AlphaFoldDB" id="I4D2C1"/>
<dbReference type="OrthoDB" id="9788659at2"/>
<dbReference type="PROSITE" id="PS00107">
    <property type="entry name" value="PROTEIN_KINASE_ATP"/>
    <property type="match status" value="1"/>
</dbReference>
<dbReference type="InterPro" id="IPR011009">
    <property type="entry name" value="Kinase-like_dom_sf"/>
</dbReference>
<dbReference type="PANTHER" id="PTHR43289">
    <property type="entry name" value="MITOGEN-ACTIVATED PROTEIN KINASE KINASE KINASE 20-RELATED"/>
    <property type="match status" value="1"/>
</dbReference>
<dbReference type="EMBL" id="CP003639">
    <property type="protein sequence ID" value="AFM39945.1"/>
    <property type="molecule type" value="Genomic_DNA"/>
</dbReference>
<comment type="catalytic activity">
    <reaction evidence="8">
        <text>L-seryl-[protein] + ATP = O-phospho-L-seryl-[protein] + ADP + H(+)</text>
        <dbReference type="Rhea" id="RHEA:17989"/>
        <dbReference type="Rhea" id="RHEA-COMP:9863"/>
        <dbReference type="Rhea" id="RHEA-COMP:11604"/>
        <dbReference type="ChEBI" id="CHEBI:15378"/>
        <dbReference type="ChEBI" id="CHEBI:29999"/>
        <dbReference type="ChEBI" id="CHEBI:30616"/>
        <dbReference type="ChEBI" id="CHEBI:83421"/>
        <dbReference type="ChEBI" id="CHEBI:456216"/>
        <dbReference type="EC" id="2.7.11.1"/>
    </reaction>
</comment>
<dbReference type="SMART" id="SM00220">
    <property type="entry name" value="S_TKc"/>
    <property type="match status" value="1"/>
</dbReference>
<accession>I4D2C1</accession>
<dbReference type="PANTHER" id="PTHR43289:SF6">
    <property type="entry name" value="SERINE_THREONINE-PROTEIN KINASE NEKL-3"/>
    <property type="match status" value="1"/>
</dbReference>
<feature type="domain" description="Protein kinase" evidence="11">
    <location>
        <begin position="14"/>
        <end position="279"/>
    </location>
</feature>
<evidence type="ECO:0000256" key="7">
    <source>
        <dbReference type="ARBA" id="ARBA00047899"/>
    </source>
</evidence>
<dbReference type="STRING" id="646529.Desaci_0898"/>
<keyword evidence="6 9" id="KW-0067">ATP-binding</keyword>
<proteinExistence type="predicted"/>
<keyword evidence="13" id="KW-1185">Reference proteome</keyword>
<dbReference type="CDD" id="cd14014">
    <property type="entry name" value="STKc_PknB_like"/>
    <property type="match status" value="1"/>
</dbReference>
<dbReference type="InterPro" id="IPR017441">
    <property type="entry name" value="Protein_kinase_ATP_BS"/>
</dbReference>
<feature type="transmembrane region" description="Helical" evidence="10">
    <location>
        <begin position="300"/>
        <end position="321"/>
    </location>
</feature>
<evidence type="ECO:0000256" key="8">
    <source>
        <dbReference type="ARBA" id="ARBA00048679"/>
    </source>
</evidence>
<sequence>MLVPEIGDIFENRYKLLKQIGRGGFACVFLADDQLTGEKIVLKFPDVTQLGDPATYERFRRESSIGKLLDHPDLPIALACSEGSPPYLVLKYVEGKNLANILNENGSFPVEQAVTLVISLLEAIHHCHEKGVFHRDLKPENLLLASDGHLKILDFGIALMEGGPRVTWRGFSGLMGTPEYMAPEQIRGERGGAQSDIYSIGCLLYHLIAGSPPFTGDNPLSIMHQHLTSDPRELCRFLPTIDPRIETVIKRALRRRKEERYISALEMANDLRNPDHVDLQWLKKPNPPLIAVMTNERSPWLFIGGAIIVGIVLALLSFLLFH</sequence>
<keyword evidence="10" id="KW-1133">Transmembrane helix</keyword>
<name>I4D2C1_DESAJ</name>
<dbReference type="EC" id="2.7.11.1" evidence="1"/>
<keyword evidence="2 12" id="KW-0723">Serine/threonine-protein kinase</keyword>
<evidence type="ECO:0000256" key="4">
    <source>
        <dbReference type="ARBA" id="ARBA00022741"/>
    </source>
</evidence>
<evidence type="ECO:0000313" key="12">
    <source>
        <dbReference type="EMBL" id="AFM39945.1"/>
    </source>
</evidence>
<dbReference type="KEGG" id="dai:Desaci_0898"/>
<dbReference type="HOGENOM" id="CLU_000288_63_44_9"/>
<evidence type="ECO:0000256" key="6">
    <source>
        <dbReference type="ARBA" id="ARBA00022840"/>
    </source>
</evidence>
<comment type="catalytic activity">
    <reaction evidence="7">
        <text>L-threonyl-[protein] + ATP = O-phospho-L-threonyl-[protein] + ADP + H(+)</text>
        <dbReference type="Rhea" id="RHEA:46608"/>
        <dbReference type="Rhea" id="RHEA-COMP:11060"/>
        <dbReference type="Rhea" id="RHEA-COMP:11605"/>
        <dbReference type="ChEBI" id="CHEBI:15378"/>
        <dbReference type="ChEBI" id="CHEBI:30013"/>
        <dbReference type="ChEBI" id="CHEBI:30616"/>
        <dbReference type="ChEBI" id="CHEBI:61977"/>
        <dbReference type="ChEBI" id="CHEBI:456216"/>
        <dbReference type="EC" id="2.7.11.1"/>
    </reaction>
</comment>
<organism evidence="12 13">
    <name type="scientific">Desulfosporosinus acidiphilus (strain DSM 22704 / JCM 16185 / SJ4)</name>
    <dbReference type="NCBI Taxonomy" id="646529"/>
    <lineage>
        <taxon>Bacteria</taxon>
        <taxon>Bacillati</taxon>
        <taxon>Bacillota</taxon>
        <taxon>Clostridia</taxon>
        <taxon>Eubacteriales</taxon>
        <taxon>Desulfitobacteriaceae</taxon>
        <taxon>Desulfosporosinus</taxon>
    </lineage>
</organism>
<keyword evidence="3" id="KW-0808">Transferase</keyword>
<dbReference type="GO" id="GO:0004674">
    <property type="term" value="F:protein serine/threonine kinase activity"/>
    <property type="evidence" value="ECO:0007669"/>
    <property type="project" value="UniProtKB-KW"/>
</dbReference>
<evidence type="ECO:0000256" key="2">
    <source>
        <dbReference type="ARBA" id="ARBA00022527"/>
    </source>
</evidence>
<dbReference type="PROSITE" id="PS50011">
    <property type="entry name" value="PROTEIN_KINASE_DOM"/>
    <property type="match status" value="1"/>
</dbReference>
<dbReference type="PROSITE" id="PS00108">
    <property type="entry name" value="PROTEIN_KINASE_ST"/>
    <property type="match status" value="1"/>
</dbReference>
<dbReference type="Gene3D" id="1.10.510.10">
    <property type="entry name" value="Transferase(Phosphotransferase) domain 1"/>
    <property type="match status" value="1"/>
</dbReference>
<dbReference type="InterPro" id="IPR008271">
    <property type="entry name" value="Ser/Thr_kinase_AS"/>
</dbReference>
<dbReference type="RefSeq" id="WP_014825956.1">
    <property type="nucleotide sequence ID" value="NC_018068.1"/>
</dbReference>
<dbReference type="Proteomes" id="UP000002892">
    <property type="component" value="Chromosome"/>
</dbReference>
<keyword evidence="4 9" id="KW-0547">Nucleotide-binding</keyword>
<protein>
    <recommendedName>
        <fullName evidence="1">non-specific serine/threonine protein kinase</fullName>
        <ecNumber evidence="1">2.7.11.1</ecNumber>
    </recommendedName>
</protein>
<evidence type="ECO:0000313" key="13">
    <source>
        <dbReference type="Proteomes" id="UP000002892"/>
    </source>
</evidence>
<dbReference type="GO" id="GO:0005524">
    <property type="term" value="F:ATP binding"/>
    <property type="evidence" value="ECO:0007669"/>
    <property type="project" value="UniProtKB-UniRule"/>
</dbReference>